<accession>A0AAW8ESF2</accession>
<dbReference type="PANTHER" id="PTHR42760">
    <property type="entry name" value="SHORT-CHAIN DEHYDROGENASES/REDUCTASES FAMILY MEMBER"/>
    <property type="match status" value="1"/>
</dbReference>
<evidence type="ECO:0000313" key="4">
    <source>
        <dbReference type="Proteomes" id="UP001244427"/>
    </source>
</evidence>
<evidence type="ECO:0000313" key="3">
    <source>
        <dbReference type="EMBL" id="MDQ0646222.1"/>
    </source>
</evidence>
<dbReference type="InterPro" id="IPR002347">
    <property type="entry name" value="SDR_fam"/>
</dbReference>
<dbReference type="InterPro" id="IPR020904">
    <property type="entry name" value="Sc_DH/Rdtase_CS"/>
</dbReference>
<dbReference type="AlphaFoldDB" id="A0AAW8ESF2"/>
<dbReference type="PRINTS" id="PR00081">
    <property type="entry name" value="GDHRDH"/>
</dbReference>
<dbReference type="PROSITE" id="PS00061">
    <property type="entry name" value="ADH_SHORT"/>
    <property type="match status" value="1"/>
</dbReference>
<dbReference type="FunFam" id="3.40.50.720:FF:000084">
    <property type="entry name" value="Short-chain dehydrogenase reductase"/>
    <property type="match status" value="1"/>
</dbReference>
<dbReference type="CDD" id="cd05233">
    <property type="entry name" value="SDR_c"/>
    <property type="match status" value="1"/>
</dbReference>
<reference evidence="3 4" key="1">
    <citation type="submission" date="2023-07" db="EMBL/GenBank/DDBJ databases">
        <title>Comparative genomics of wheat-associated soil bacteria to identify genetic determinants of phenazine resistance.</title>
        <authorList>
            <person name="Mouncey N."/>
        </authorList>
    </citation>
    <scope>NUCLEOTIDE SEQUENCE [LARGE SCALE GENOMIC DNA]</scope>
    <source>
        <strain evidence="3 4">W4I9-1</strain>
    </source>
</reference>
<comment type="caution">
    <text evidence="3">The sequence shown here is derived from an EMBL/GenBank/DDBJ whole genome shotgun (WGS) entry which is preliminary data.</text>
</comment>
<dbReference type="SUPFAM" id="SSF51735">
    <property type="entry name" value="NAD(P)-binding Rossmann-fold domains"/>
    <property type="match status" value="1"/>
</dbReference>
<protein>
    <submittedName>
        <fullName evidence="3">NAD(P)-dependent dehydrogenase (Short-subunit alcohol dehydrogenase family)</fullName>
    </submittedName>
</protein>
<keyword evidence="4" id="KW-1185">Reference proteome</keyword>
<comment type="similarity">
    <text evidence="1">Belongs to the short-chain dehydrogenases/reductases (SDR) family.</text>
</comment>
<dbReference type="GO" id="GO:0016616">
    <property type="term" value="F:oxidoreductase activity, acting on the CH-OH group of donors, NAD or NADP as acceptor"/>
    <property type="evidence" value="ECO:0007669"/>
    <property type="project" value="TreeGrafter"/>
</dbReference>
<dbReference type="RefSeq" id="WP_307293001.1">
    <property type="nucleotide sequence ID" value="NZ_JAUSXV010000001.1"/>
</dbReference>
<dbReference type="EMBL" id="JAUSXV010000001">
    <property type="protein sequence ID" value="MDQ0646222.1"/>
    <property type="molecule type" value="Genomic_DNA"/>
</dbReference>
<dbReference type="PANTHER" id="PTHR42760:SF78">
    <property type="entry name" value="3-OXOACYL-[ACYL-CARRIER-PROTEIN] REDUCTASE [NADH]"/>
    <property type="match status" value="1"/>
</dbReference>
<dbReference type="InterPro" id="IPR036291">
    <property type="entry name" value="NAD(P)-bd_dom_sf"/>
</dbReference>
<evidence type="ECO:0000256" key="2">
    <source>
        <dbReference type="ARBA" id="ARBA00023002"/>
    </source>
</evidence>
<sequence length="267" mass="28458">MTPTARRQGEFSGQTVLITGAGGGLGRALVDHFTERGATVVACDQSQAALRGLDVHRRVAFDLLDRGATAAAAETLLVDESPDIIVNNAGWTRAESLTALDAETISMEIDLNVSNVMVFNSALLRGMVNRRAGVLVFVSSVNALQHYGNPAYSAAKAGIDAFMRGVAVEYGAYGIRANAVCPGSIRTPAWTDRIARDPAVLEKLQRLYPLKRIVELTEVAEAVSFLASPRSSGITGVALPVDAGLSAGNMAFIEEILRHESPRREPR</sequence>
<organism evidence="3 4">
    <name type="scientific">Microbacterium natoriense</name>
    <dbReference type="NCBI Taxonomy" id="284570"/>
    <lineage>
        <taxon>Bacteria</taxon>
        <taxon>Bacillati</taxon>
        <taxon>Actinomycetota</taxon>
        <taxon>Actinomycetes</taxon>
        <taxon>Micrococcales</taxon>
        <taxon>Microbacteriaceae</taxon>
        <taxon>Microbacterium</taxon>
    </lineage>
</organism>
<evidence type="ECO:0000256" key="1">
    <source>
        <dbReference type="ARBA" id="ARBA00006484"/>
    </source>
</evidence>
<proteinExistence type="inferred from homology"/>
<dbReference type="Gene3D" id="3.40.50.720">
    <property type="entry name" value="NAD(P)-binding Rossmann-like Domain"/>
    <property type="match status" value="1"/>
</dbReference>
<dbReference type="Proteomes" id="UP001244427">
    <property type="component" value="Unassembled WGS sequence"/>
</dbReference>
<keyword evidence="2" id="KW-0560">Oxidoreductase</keyword>
<dbReference type="PRINTS" id="PR00080">
    <property type="entry name" value="SDRFAMILY"/>
</dbReference>
<gene>
    <name evidence="3" type="ORF">QFZ53_000418</name>
</gene>
<dbReference type="Pfam" id="PF13561">
    <property type="entry name" value="adh_short_C2"/>
    <property type="match status" value="1"/>
</dbReference>
<name>A0AAW8ESF2_9MICO</name>